<evidence type="ECO:0000256" key="1">
    <source>
        <dbReference type="SAM" id="MobiDB-lite"/>
    </source>
</evidence>
<dbReference type="EMBL" id="CAMGYJ010000009">
    <property type="protein sequence ID" value="CAI0546198.1"/>
    <property type="molecule type" value="Genomic_DNA"/>
</dbReference>
<accession>A0AAV0QPJ1</accession>
<comment type="caution">
    <text evidence="2">The sequence shown here is derived from an EMBL/GenBank/DDBJ whole genome shotgun (WGS) entry which is preliminary data.</text>
</comment>
<protein>
    <submittedName>
        <fullName evidence="2">Uncharacterized protein</fullName>
    </submittedName>
</protein>
<reference evidence="2" key="1">
    <citation type="submission" date="2022-08" db="EMBL/GenBank/DDBJ databases">
        <authorList>
            <person name="Gutierrez-Valencia J."/>
        </authorList>
    </citation>
    <scope>NUCLEOTIDE SEQUENCE</scope>
</reference>
<feature type="non-terminal residue" evidence="2">
    <location>
        <position position="1"/>
    </location>
</feature>
<dbReference type="AlphaFoldDB" id="A0AAV0QPJ1"/>
<feature type="compositionally biased region" description="Basic and acidic residues" evidence="1">
    <location>
        <begin position="34"/>
        <end position="62"/>
    </location>
</feature>
<organism evidence="2 3">
    <name type="scientific">Linum tenue</name>
    <dbReference type="NCBI Taxonomy" id="586396"/>
    <lineage>
        <taxon>Eukaryota</taxon>
        <taxon>Viridiplantae</taxon>
        <taxon>Streptophyta</taxon>
        <taxon>Embryophyta</taxon>
        <taxon>Tracheophyta</taxon>
        <taxon>Spermatophyta</taxon>
        <taxon>Magnoliopsida</taxon>
        <taxon>eudicotyledons</taxon>
        <taxon>Gunneridae</taxon>
        <taxon>Pentapetalae</taxon>
        <taxon>rosids</taxon>
        <taxon>fabids</taxon>
        <taxon>Malpighiales</taxon>
        <taxon>Linaceae</taxon>
        <taxon>Linum</taxon>
    </lineage>
</organism>
<name>A0AAV0QPJ1_9ROSI</name>
<proteinExistence type="predicted"/>
<feature type="region of interest" description="Disordered" evidence="1">
    <location>
        <begin position="1"/>
        <end position="79"/>
    </location>
</feature>
<evidence type="ECO:0000313" key="3">
    <source>
        <dbReference type="Proteomes" id="UP001154282"/>
    </source>
</evidence>
<gene>
    <name evidence="2" type="ORF">LITE_LOCUS43870</name>
</gene>
<sequence length="79" mass="8348">TPTPPSSSSSPAVKSSWSSPNLFSDVSLQGGGEQGERARGDGSLHRGREGPPVRELLRESDRSGTVAMCRTPPSLLTVW</sequence>
<dbReference type="Proteomes" id="UP001154282">
    <property type="component" value="Unassembled WGS sequence"/>
</dbReference>
<keyword evidence="3" id="KW-1185">Reference proteome</keyword>
<evidence type="ECO:0000313" key="2">
    <source>
        <dbReference type="EMBL" id="CAI0546198.1"/>
    </source>
</evidence>
<feature type="compositionally biased region" description="Low complexity" evidence="1">
    <location>
        <begin position="1"/>
        <end position="20"/>
    </location>
</feature>